<dbReference type="EMBL" id="JABANP010000397">
    <property type="protein sequence ID" value="KAF4682967.1"/>
    <property type="molecule type" value="Genomic_DNA"/>
</dbReference>
<evidence type="ECO:0000313" key="3">
    <source>
        <dbReference type="Proteomes" id="UP000541610"/>
    </source>
</evidence>
<dbReference type="Proteomes" id="UP000541610">
    <property type="component" value="Unassembled WGS sequence"/>
</dbReference>
<reference evidence="2 3" key="1">
    <citation type="submission" date="2020-04" db="EMBL/GenBank/DDBJ databases">
        <title>Perkinsus olseni comparative genomics.</title>
        <authorList>
            <person name="Bogema D.R."/>
        </authorList>
    </citation>
    <scope>NUCLEOTIDE SEQUENCE [LARGE SCALE GENOMIC DNA]</scope>
    <source>
        <strain evidence="2">00978-12</strain>
    </source>
</reference>
<name>A0A7J6NHM1_PEROL</name>
<accession>A0A7J6NHM1</accession>
<keyword evidence="1" id="KW-0732">Signal</keyword>
<comment type="caution">
    <text evidence="2">The sequence shown here is derived from an EMBL/GenBank/DDBJ whole genome shotgun (WGS) entry which is preliminary data.</text>
</comment>
<proteinExistence type="predicted"/>
<gene>
    <name evidence="2" type="ORF">FOZ60_009797</name>
</gene>
<dbReference type="OrthoDB" id="10276957at2759"/>
<protein>
    <submittedName>
        <fullName evidence="2">Uncharacterized protein</fullName>
    </submittedName>
</protein>
<organism evidence="2 3">
    <name type="scientific">Perkinsus olseni</name>
    <name type="common">Perkinsus atlanticus</name>
    <dbReference type="NCBI Taxonomy" id="32597"/>
    <lineage>
        <taxon>Eukaryota</taxon>
        <taxon>Sar</taxon>
        <taxon>Alveolata</taxon>
        <taxon>Perkinsozoa</taxon>
        <taxon>Perkinsea</taxon>
        <taxon>Perkinsida</taxon>
        <taxon>Perkinsidae</taxon>
        <taxon>Perkinsus</taxon>
    </lineage>
</organism>
<sequence>MMSLAQFWLMAAQLLVLVTSQDVGRFAYYSKDFNMSYSVFEEQSVAISFTVDGKPSFADGLYRLQGSFVSHLYVVDFRNTYEGVTWWYRNINRLFPGSNFRYGYLFYLFYKTADSFVVNFRERGILLTRVGLDLIPGLYVYTYPAAPYFKVVHDIYYDGHVLMQVGCDGGSISYGAFKFNRQDGPYLHYNVDPVEQGDLNKFLDDFKKSCPSLDLKKNVDLSRVTFATGETVIIAIAGTRQLLRRSKLFS</sequence>
<evidence type="ECO:0000313" key="2">
    <source>
        <dbReference type="EMBL" id="KAF4682967.1"/>
    </source>
</evidence>
<evidence type="ECO:0000256" key="1">
    <source>
        <dbReference type="SAM" id="SignalP"/>
    </source>
</evidence>
<dbReference type="AlphaFoldDB" id="A0A7J6NHM1"/>
<feature type="chain" id="PRO_5029546865" evidence="1">
    <location>
        <begin position="21"/>
        <end position="250"/>
    </location>
</feature>
<feature type="signal peptide" evidence="1">
    <location>
        <begin position="1"/>
        <end position="20"/>
    </location>
</feature>